<keyword evidence="2" id="KW-1185">Reference proteome</keyword>
<accession>A0A4C2A8I2</accession>
<organism evidence="1 2">
    <name type="scientific">Eumeta variegata</name>
    <name type="common">Bagworm moth</name>
    <name type="synonym">Eumeta japonica</name>
    <dbReference type="NCBI Taxonomy" id="151549"/>
    <lineage>
        <taxon>Eukaryota</taxon>
        <taxon>Metazoa</taxon>
        <taxon>Ecdysozoa</taxon>
        <taxon>Arthropoda</taxon>
        <taxon>Hexapoda</taxon>
        <taxon>Insecta</taxon>
        <taxon>Pterygota</taxon>
        <taxon>Neoptera</taxon>
        <taxon>Endopterygota</taxon>
        <taxon>Lepidoptera</taxon>
        <taxon>Glossata</taxon>
        <taxon>Ditrysia</taxon>
        <taxon>Tineoidea</taxon>
        <taxon>Psychidae</taxon>
        <taxon>Oiketicinae</taxon>
        <taxon>Eumeta</taxon>
    </lineage>
</organism>
<dbReference type="AlphaFoldDB" id="A0A4C2A8I2"/>
<reference evidence="1 2" key="1">
    <citation type="journal article" date="2019" name="Commun. Biol.">
        <title>The bagworm genome reveals a unique fibroin gene that provides high tensile strength.</title>
        <authorList>
            <person name="Kono N."/>
            <person name="Nakamura H."/>
            <person name="Ohtoshi R."/>
            <person name="Tomita M."/>
            <person name="Numata K."/>
            <person name="Arakawa K."/>
        </authorList>
    </citation>
    <scope>NUCLEOTIDE SEQUENCE [LARGE SCALE GENOMIC DNA]</scope>
</reference>
<evidence type="ECO:0000313" key="2">
    <source>
        <dbReference type="Proteomes" id="UP000299102"/>
    </source>
</evidence>
<evidence type="ECO:0000313" key="1">
    <source>
        <dbReference type="EMBL" id="GBP95197.1"/>
    </source>
</evidence>
<protein>
    <submittedName>
        <fullName evidence="1">Uncharacterized protein</fullName>
    </submittedName>
</protein>
<dbReference type="Proteomes" id="UP000299102">
    <property type="component" value="Unassembled WGS sequence"/>
</dbReference>
<gene>
    <name evidence="1" type="ORF">EVAR_100956_1</name>
</gene>
<dbReference type="EMBL" id="BGZK01002597">
    <property type="protein sequence ID" value="GBP95197.1"/>
    <property type="molecule type" value="Genomic_DNA"/>
</dbReference>
<name>A0A4C2A8I2_EUMVA</name>
<sequence>MRQRARVLGAARQLLQGLFGARGILNSPCGLLLTWTQAGVSLLRVHCAMPWLSRNLTQRAGLAQCGTSVHRIGSYGTAWVRRLRVCSAFIGEEHTLLIWKKVAFVTLSLCAGDKTRSRARGSGSVSRRTDCTERFCAVARSTDPCSATNAGGGYGPRGTGAGGAVTSASSLCYC</sequence>
<proteinExistence type="predicted"/>
<comment type="caution">
    <text evidence="1">The sequence shown here is derived from an EMBL/GenBank/DDBJ whole genome shotgun (WGS) entry which is preliminary data.</text>
</comment>